<gene>
    <name evidence="2" type="ORF">QBC37DRAFT_151006</name>
</gene>
<dbReference type="AlphaFoldDB" id="A0AAN7BCU5"/>
<dbReference type="Gene3D" id="3.40.630.30">
    <property type="match status" value="1"/>
</dbReference>
<dbReference type="SUPFAM" id="SSF55729">
    <property type="entry name" value="Acyl-CoA N-acyltransferases (Nat)"/>
    <property type="match status" value="1"/>
</dbReference>
<reference evidence="2" key="2">
    <citation type="submission" date="2023-05" db="EMBL/GenBank/DDBJ databases">
        <authorList>
            <consortium name="Lawrence Berkeley National Laboratory"/>
            <person name="Steindorff A."/>
            <person name="Hensen N."/>
            <person name="Bonometti L."/>
            <person name="Westerberg I."/>
            <person name="Brannstrom I.O."/>
            <person name="Guillou S."/>
            <person name="Cros-Aarteil S."/>
            <person name="Calhoun S."/>
            <person name="Haridas S."/>
            <person name="Kuo A."/>
            <person name="Mondo S."/>
            <person name="Pangilinan J."/>
            <person name="Riley R."/>
            <person name="Labutti K."/>
            <person name="Andreopoulos B."/>
            <person name="Lipzen A."/>
            <person name="Chen C."/>
            <person name="Yanf M."/>
            <person name="Daum C."/>
            <person name="Ng V."/>
            <person name="Clum A."/>
            <person name="Ohm R."/>
            <person name="Martin F."/>
            <person name="Silar P."/>
            <person name="Natvig D."/>
            <person name="Lalanne C."/>
            <person name="Gautier V."/>
            <person name="Ament-Velasquez S.L."/>
            <person name="Kruys A."/>
            <person name="Hutchinson M.I."/>
            <person name="Powell A.J."/>
            <person name="Barry K."/>
            <person name="Miller A.N."/>
            <person name="Grigoriev I.V."/>
            <person name="Debuchy R."/>
            <person name="Gladieux P."/>
            <person name="Thoren M.H."/>
            <person name="Johannesson H."/>
        </authorList>
    </citation>
    <scope>NUCLEOTIDE SEQUENCE</scope>
    <source>
        <strain evidence="2">PSN293</strain>
    </source>
</reference>
<dbReference type="Pfam" id="PF00583">
    <property type="entry name" value="Acetyltransf_1"/>
    <property type="match status" value="1"/>
</dbReference>
<dbReference type="PANTHER" id="PTHR43415">
    <property type="entry name" value="SPERMIDINE N(1)-ACETYLTRANSFERASE"/>
    <property type="match status" value="1"/>
</dbReference>
<evidence type="ECO:0000313" key="2">
    <source>
        <dbReference type="EMBL" id="KAK4219114.1"/>
    </source>
</evidence>
<dbReference type="PANTHER" id="PTHR43415:SF3">
    <property type="entry name" value="GNAT-FAMILY ACETYLTRANSFERASE"/>
    <property type="match status" value="1"/>
</dbReference>
<comment type="caution">
    <text evidence="2">The sequence shown here is derived from an EMBL/GenBank/DDBJ whole genome shotgun (WGS) entry which is preliminary data.</text>
</comment>
<proteinExistence type="predicted"/>
<dbReference type="EMBL" id="MU858049">
    <property type="protein sequence ID" value="KAK4219114.1"/>
    <property type="molecule type" value="Genomic_DNA"/>
</dbReference>
<evidence type="ECO:0000313" key="3">
    <source>
        <dbReference type="Proteomes" id="UP001301769"/>
    </source>
</evidence>
<protein>
    <submittedName>
        <fullName evidence="2">Acyl-CoA N-acyltransferase</fullName>
    </submittedName>
</protein>
<dbReference type="GO" id="GO:0016747">
    <property type="term" value="F:acyltransferase activity, transferring groups other than amino-acyl groups"/>
    <property type="evidence" value="ECO:0007669"/>
    <property type="project" value="InterPro"/>
</dbReference>
<evidence type="ECO:0000259" key="1">
    <source>
        <dbReference type="PROSITE" id="PS51186"/>
    </source>
</evidence>
<feature type="domain" description="N-acetyltransferase" evidence="1">
    <location>
        <begin position="99"/>
        <end position="194"/>
    </location>
</feature>
<sequence>MADEDVYPASILNAWKSSRLVYRAVEEDEDDKTFICEVMNGDPVAVSMGSFRTLSPGNRISGLGFYELTKHNPLRVLICLPASSESPTETQEKKPPKPTPIGMVSLFWPHGHEVQHHRDVMLGISMVGGYRGKGYGAEAINWALDWGFRWGGYHRIGLTTFSYNTRAIRVYRSLGFVEEGRVRESLLLDRKRYDEIIFGMLASEWENLRGLDRGETGGDGEAKE</sequence>
<keyword evidence="3" id="KW-1185">Reference proteome</keyword>
<accession>A0AAN7BCU5</accession>
<name>A0AAN7BCU5_9PEZI</name>
<dbReference type="InterPro" id="IPR000182">
    <property type="entry name" value="GNAT_dom"/>
</dbReference>
<organism evidence="2 3">
    <name type="scientific">Rhypophila decipiens</name>
    <dbReference type="NCBI Taxonomy" id="261697"/>
    <lineage>
        <taxon>Eukaryota</taxon>
        <taxon>Fungi</taxon>
        <taxon>Dikarya</taxon>
        <taxon>Ascomycota</taxon>
        <taxon>Pezizomycotina</taxon>
        <taxon>Sordariomycetes</taxon>
        <taxon>Sordariomycetidae</taxon>
        <taxon>Sordariales</taxon>
        <taxon>Naviculisporaceae</taxon>
        <taxon>Rhypophila</taxon>
    </lineage>
</organism>
<dbReference type="Proteomes" id="UP001301769">
    <property type="component" value="Unassembled WGS sequence"/>
</dbReference>
<dbReference type="InterPro" id="IPR016181">
    <property type="entry name" value="Acyl_CoA_acyltransferase"/>
</dbReference>
<reference evidence="2" key="1">
    <citation type="journal article" date="2023" name="Mol. Phylogenet. Evol.">
        <title>Genome-scale phylogeny and comparative genomics of the fungal order Sordariales.</title>
        <authorList>
            <person name="Hensen N."/>
            <person name="Bonometti L."/>
            <person name="Westerberg I."/>
            <person name="Brannstrom I.O."/>
            <person name="Guillou S."/>
            <person name="Cros-Aarteil S."/>
            <person name="Calhoun S."/>
            <person name="Haridas S."/>
            <person name="Kuo A."/>
            <person name="Mondo S."/>
            <person name="Pangilinan J."/>
            <person name="Riley R."/>
            <person name="LaButti K."/>
            <person name="Andreopoulos B."/>
            <person name="Lipzen A."/>
            <person name="Chen C."/>
            <person name="Yan M."/>
            <person name="Daum C."/>
            <person name="Ng V."/>
            <person name="Clum A."/>
            <person name="Steindorff A."/>
            <person name="Ohm R.A."/>
            <person name="Martin F."/>
            <person name="Silar P."/>
            <person name="Natvig D.O."/>
            <person name="Lalanne C."/>
            <person name="Gautier V."/>
            <person name="Ament-Velasquez S.L."/>
            <person name="Kruys A."/>
            <person name="Hutchinson M.I."/>
            <person name="Powell A.J."/>
            <person name="Barry K."/>
            <person name="Miller A.N."/>
            <person name="Grigoriev I.V."/>
            <person name="Debuchy R."/>
            <person name="Gladieux P."/>
            <person name="Hiltunen Thoren M."/>
            <person name="Johannesson H."/>
        </authorList>
    </citation>
    <scope>NUCLEOTIDE SEQUENCE</scope>
    <source>
        <strain evidence="2">PSN293</strain>
    </source>
</reference>
<dbReference type="PROSITE" id="PS51186">
    <property type="entry name" value="GNAT"/>
    <property type="match status" value="1"/>
</dbReference>